<evidence type="ECO:0000313" key="1">
    <source>
        <dbReference type="EMBL" id="TKK84618.1"/>
    </source>
</evidence>
<protein>
    <submittedName>
        <fullName evidence="1">Uncharacterized protein</fullName>
    </submittedName>
</protein>
<dbReference type="RefSeq" id="WP_137250202.1">
    <property type="nucleotide sequence ID" value="NZ_SZQA01000033.1"/>
</dbReference>
<dbReference type="EMBL" id="SZQA01000033">
    <property type="protein sequence ID" value="TKK84618.1"/>
    <property type="molecule type" value="Genomic_DNA"/>
</dbReference>
<accession>A0A4U3M6Q7</accession>
<organism evidence="1 2">
    <name type="scientific">Herbidospora galbida</name>
    <dbReference type="NCBI Taxonomy" id="2575442"/>
    <lineage>
        <taxon>Bacteria</taxon>
        <taxon>Bacillati</taxon>
        <taxon>Actinomycetota</taxon>
        <taxon>Actinomycetes</taxon>
        <taxon>Streptosporangiales</taxon>
        <taxon>Streptosporangiaceae</taxon>
        <taxon>Herbidospora</taxon>
    </lineage>
</organism>
<sequence>MSIVRRGYVRPFEVTYRLADGTRRMRGFDSREEADKWADECNRLDPGSLVREEFAVENTEDGAISVHIPRVNVSVQTAKRVEAAINRILNTQVMHVAYHSGTDNGNDEELYQIILEMFDNEEWLRESYTDDPRLPESDNITLTLFSVVRDDVEFWVLVSENPESFVLYQYPDHGAAITDYEQSVRNLVVVGAVLEADFEVPGFEYKSSEGGYFRYNTL</sequence>
<keyword evidence="2" id="KW-1185">Reference proteome</keyword>
<evidence type="ECO:0000313" key="2">
    <source>
        <dbReference type="Proteomes" id="UP000308705"/>
    </source>
</evidence>
<dbReference type="Proteomes" id="UP000308705">
    <property type="component" value="Unassembled WGS sequence"/>
</dbReference>
<proteinExistence type="predicted"/>
<gene>
    <name evidence="1" type="ORF">FDA94_28735</name>
</gene>
<comment type="caution">
    <text evidence="1">The sequence shown here is derived from an EMBL/GenBank/DDBJ whole genome shotgun (WGS) entry which is preliminary data.</text>
</comment>
<name>A0A4U3M6Q7_9ACTN</name>
<reference evidence="1 2" key="1">
    <citation type="submission" date="2019-04" db="EMBL/GenBank/DDBJ databases">
        <title>Herbidospora sp. NEAU-GS14.nov., a novel actinomycete isolated from soil.</title>
        <authorList>
            <person name="Han L."/>
        </authorList>
    </citation>
    <scope>NUCLEOTIDE SEQUENCE [LARGE SCALE GENOMIC DNA]</scope>
    <source>
        <strain evidence="1 2">NEAU-GS14</strain>
    </source>
</reference>
<dbReference type="AlphaFoldDB" id="A0A4U3M6Q7"/>